<dbReference type="AlphaFoldDB" id="A0A1I2LUH4"/>
<dbReference type="STRING" id="1045558.SAMN05216175_101146"/>
<dbReference type="PANTHER" id="PTHR38605:SF1">
    <property type="entry name" value="ATPASE"/>
    <property type="match status" value="1"/>
</dbReference>
<name>A0A1I2LUH4_9GAMM</name>
<dbReference type="PIRSF" id="PIRSF019381">
    <property type="entry name" value="YcjX"/>
    <property type="match status" value="1"/>
</dbReference>
<evidence type="ECO:0000313" key="1">
    <source>
        <dbReference type="EMBL" id="SFF80746.1"/>
    </source>
</evidence>
<dbReference type="RefSeq" id="WP_177201055.1">
    <property type="nucleotide sequence ID" value="NZ_FOOU01000001.1"/>
</dbReference>
<sequence>MGLGSRLKSLIGEDLLDDIQHQLKEVATQGLDRHLKIAVTGLSRSGKTVFITSLVHHLLEANQSRSLPFFEVASDQRIISVKDLSSSSDSPFPLRQSVQALGQEPPLWPESTTGLSEVKLAIRYKPSGRLQRLINDSATLYLDIIDYPGEWLLDLPLLHLDFAQWCRKQQQLFSVEPRASLAANWSKAQSDIDWLAPADDDTLAILSSEYTKLLHLLRNQENALSMIQPGRCVLPGELASSTLLQLFPILNPPPDLSQITAGSMYQRLQQRYDDYREQIVKRFYREHFSRFDRQVVLVDCLKALNHGKPCFDDMKLALTEILQSFNYGSSGFLRRLFSPQIDKVLFASSKADHVTANQHHNLDKFLELIIQDAQREMRFEGIDTRCMALASIRSTESAEAVLDGQTISCLKGINKETGETMALFPGEVPVELPTGKDWNSSRFRFLDFAPCKLPQTDLKPTHHIRLDQALEYLTGDMF</sequence>
<evidence type="ECO:0008006" key="3">
    <source>
        <dbReference type="Google" id="ProtNLM"/>
    </source>
</evidence>
<protein>
    <recommendedName>
        <fullName evidence="3">YcjX family protein</fullName>
    </recommendedName>
</protein>
<dbReference type="PANTHER" id="PTHR38605">
    <property type="entry name" value="ATPASE-RELATED"/>
    <property type="match status" value="1"/>
</dbReference>
<organism evidence="1 2">
    <name type="scientific">Neptunomonas qingdaonensis</name>
    <dbReference type="NCBI Taxonomy" id="1045558"/>
    <lineage>
        <taxon>Bacteria</taxon>
        <taxon>Pseudomonadati</taxon>
        <taxon>Pseudomonadota</taxon>
        <taxon>Gammaproteobacteria</taxon>
        <taxon>Oceanospirillales</taxon>
        <taxon>Oceanospirillaceae</taxon>
        <taxon>Neptunomonas</taxon>
    </lineage>
</organism>
<accession>A0A1I2LUH4</accession>
<dbReference type="Proteomes" id="UP000198623">
    <property type="component" value="Unassembled WGS sequence"/>
</dbReference>
<reference evidence="2" key="1">
    <citation type="submission" date="2016-10" db="EMBL/GenBank/DDBJ databases">
        <authorList>
            <person name="Varghese N."/>
            <person name="Submissions S."/>
        </authorList>
    </citation>
    <scope>NUCLEOTIDE SEQUENCE [LARGE SCALE GENOMIC DNA]</scope>
    <source>
        <strain evidence="2">CGMCC 1.10971</strain>
    </source>
</reference>
<evidence type="ECO:0000313" key="2">
    <source>
        <dbReference type="Proteomes" id="UP000198623"/>
    </source>
</evidence>
<proteinExistence type="predicted"/>
<dbReference type="EMBL" id="FOOU01000001">
    <property type="protein sequence ID" value="SFF80746.1"/>
    <property type="molecule type" value="Genomic_DNA"/>
</dbReference>
<gene>
    <name evidence="1" type="ORF">SAMN05216175_101146</name>
</gene>
<dbReference type="Pfam" id="PF04317">
    <property type="entry name" value="DUF463"/>
    <property type="match status" value="1"/>
</dbReference>
<keyword evidence="2" id="KW-1185">Reference proteome</keyword>
<dbReference type="InterPro" id="IPR007413">
    <property type="entry name" value="YcjX-like"/>
</dbReference>